<evidence type="ECO:0000313" key="5">
    <source>
        <dbReference type="Proteomes" id="UP000304900"/>
    </source>
</evidence>
<keyword evidence="2" id="KW-0472">Membrane</keyword>
<dbReference type="RefSeq" id="WP_137341764.1">
    <property type="nucleotide sequence ID" value="NZ_BSQH01000002.1"/>
</dbReference>
<dbReference type="PANTHER" id="PTHR30576">
    <property type="entry name" value="COLANIC BIOSYNTHESIS UDP-GLUCOSE LIPID CARRIER TRANSFERASE"/>
    <property type="match status" value="1"/>
</dbReference>
<sequence length="236" mass="27200">MENETYDDVVALELPAHVVRKSVSEKRIKRIFDFIFSLVLVVLIFPWLFPLVALLIVLNSKGGVLFIQKRTGLRNKAFNCIKFRTMYINDQSDTVAARENDSRITSIGKWLRIYGIDELPQLFNVLLGDMSIVGPRPHMHSDNVKFEQIVKNYQRRNQIRPGITGLAQVKGYKGDFTDSQEIEMRVALDLIYTDTYSFILDLKIIIRTIKVTFFRGNQNKRIGTRVDQTLPCTAQV</sequence>
<dbReference type="InterPro" id="IPR003362">
    <property type="entry name" value="Bact_transf"/>
</dbReference>
<evidence type="ECO:0000256" key="1">
    <source>
        <dbReference type="ARBA" id="ARBA00006464"/>
    </source>
</evidence>
<organism evidence="4 5">
    <name type="scientific">Dyadobacter frigoris</name>
    <dbReference type="NCBI Taxonomy" id="2576211"/>
    <lineage>
        <taxon>Bacteria</taxon>
        <taxon>Pseudomonadati</taxon>
        <taxon>Bacteroidota</taxon>
        <taxon>Cytophagia</taxon>
        <taxon>Cytophagales</taxon>
        <taxon>Spirosomataceae</taxon>
        <taxon>Dyadobacter</taxon>
    </lineage>
</organism>
<dbReference type="OrthoDB" id="9774190at2"/>
<accession>A0A4U6D1U7</accession>
<gene>
    <name evidence="4" type="ORF">FDK13_19940</name>
</gene>
<feature type="domain" description="Bacterial sugar transferase" evidence="3">
    <location>
        <begin position="29"/>
        <end position="213"/>
    </location>
</feature>
<proteinExistence type="inferred from homology"/>
<feature type="transmembrane region" description="Helical" evidence="2">
    <location>
        <begin position="31"/>
        <end position="58"/>
    </location>
</feature>
<evidence type="ECO:0000313" key="4">
    <source>
        <dbReference type="EMBL" id="TKT90596.1"/>
    </source>
</evidence>
<dbReference type="Pfam" id="PF02397">
    <property type="entry name" value="Bac_transf"/>
    <property type="match status" value="1"/>
</dbReference>
<dbReference type="EMBL" id="SZVO01000009">
    <property type="protein sequence ID" value="TKT90596.1"/>
    <property type="molecule type" value="Genomic_DNA"/>
</dbReference>
<dbReference type="AlphaFoldDB" id="A0A4U6D1U7"/>
<comment type="caution">
    <text evidence="4">The sequence shown here is derived from an EMBL/GenBank/DDBJ whole genome shotgun (WGS) entry which is preliminary data.</text>
</comment>
<dbReference type="Proteomes" id="UP000304900">
    <property type="component" value="Unassembled WGS sequence"/>
</dbReference>
<dbReference type="PANTHER" id="PTHR30576:SF0">
    <property type="entry name" value="UNDECAPRENYL-PHOSPHATE N-ACETYLGALACTOSAMINYL 1-PHOSPHATE TRANSFERASE-RELATED"/>
    <property type="match status" value="1"/>
</dbReference>
<keyword evidence="4" id="KW-0808">Transferase</keyword>
<name>A0A4U6D1U7_9BACT</name>
<comment type="similarity">
    <text evidence="1">Belongs to the bacterial sugar transferase family.</text>
</comment>
<keyword evidence="2" id="KW-0812">Transmembrane</keyword>
<keyword evidence="2" id="KW-1133">Transmembrane helix</keyword>
<dbReference type="GO" id="GO:0016780">
    <property type="term" value="F:phosphotransferase activity, for other substituted phosphate groups"/>
    <property type="evidence" value="ECO:0007669"/>
    <property type="project" value="TreeGrafter"/>
</dbReference>
<evidence type="ECO:0000256" key="2">
    <source>
        <dbReference type="SAM" id="Phobius"/>
    </source>
</evidence>
<keyword evidence="5" id="KW-1185">Reference proteome</keyword>
<protein>
    <submittedName>
        <fullName evidence="4">Sugar transferase</fullName>
    </submittedName>
</protein>
<evidence type="ECO:0000259" key="3">
    <source>
        <dbReference type="Pfam" id="PF02397"/>
    </source>
</evidence>
<reference evidence="4 5" key="1">
    <citation type="submission" date="2019-05" db="EMBL/GenBank/DDBJ databases">
        <title>Dyadobacter AR-3-8 sp. nov., isolated from arctic soil.</title>
        <authorList>
            <person name="Chaudhary D.K."/>
        </authorList>
    </citation>
    <scope>NUCLEOTIDE SEQUENCE [LARGE SCALE GENOMIC DNA]</scope>
    <source>
        <strain evidence="4 5">AR-3-8</strain>
    </source>
</reference>